<sequence length="133" mass="14902">MLILAIALAVAACAEDPKRFATVEAFRDTKRIETQLQRGVSTKEDVKRMLGEPTGSGAVFMASVQQRPQEMWFYQDIELKDIKGSKGVLNVSFRQQILVVILRDGTFDGFMWFSNEEAATGWVKDSLQGKVGR</sequence>
<accession>A0A9D7LQD8</accession>
<dbReference type="Proteomes" id="UP000808146">
    <property type="component" value="Unassembled WGS sequence"/>
</dbReference>
<organism evidence="1 2">
    <name type="scientific">Candidatus Dechloromonas phosphorivorans</name>
    <dbReference type="NCBI Taxonomy" id="2899244"/>
    <lineage>
        <taxon>Bacteria</taxon>
        <taxon>Pseudomonadati</taxon>
        <taxon>Pseudomonadota</taxon>
        <taxon>Betaproteobacteria</taxon>
        <taxon>Rhodocyclales</taxon>
        <taxon>Azonexaceae</taxon>
        <taxon>Dechloromonas</taxon>
    </lineage>
</organism>
<reference evidence="1" key="1">
    <citation type="submission" date="2020-10" db="EMBL/GenBank/DDBJ databases">
        <title>Connecting structure to function with the recovery of over 1000 high-quality activated sludge metagenome-assembled genomes encoding full-length rRNA genes using long-read sequencing.</title>
        <authorList>
            <person name="Singleton C.M."/>
            <person name="Petriglieri F."/>
            <person name="Kristensen J.M."/>
            <person name="Kirkegaard R.H."/>
            <person name="Michaelsen T.Y."/>
            <person name="Andersen M.H."/>
            <person name="Karst S.M."/>
            <person name="Dueholm M.S."/>
            <person name="Nielsen P.H."/>
            <person name="Albertsen M."/>
        </authorList>
    </citation>
    <scope>NUCLEOTIDE SEQUENCE</scope>
    <source>
        <strain evidence="1">OdNE_18-Q3-R46-58_BAT3C.305</strain>
    </source>
</reference>
<gene>
    <name evidence="1" type="ORF">IPN75_19170</name>
</gene>
<evidence type="ECO:0000313" key="1">
    <source>
        <dbReference type="EMBL" id="MBK8892331.1"/>
    </source>
</evidence>
<dbReference type="AlphaFoldDB" id="A0A9D7LQD8"/>
<protein>
    <recommendedName>
        <fullName evidence="3">Lipoprotein SmpA/OmlA domain-containing protein</fullName>
    </recommendedName>
</protein>
<dbReference type="EMBL" id="JADKBR010000026">
    <property type="protein sequence ID" value="MBK8892331.1"/>
    <property type="molecule type" value="Genomic_DNA"/>
</dbReference>
<proteinExistence type="predicted"/>
<evidence type="ECO:0008006" key="3">
    <source>
        <dbReference type="Google" id="ProtNLM"/>
    </source>
</evidence>
<evidence type="ECO:0000313" key="2">
    <source>
        <dbReference type="Proteomes" id="UP000808146"/>
    </source>
</evidence>
<name>A0A9D7LQD8_9RHOO</name>
<comment type="caution">
    <text evidence="1">The sequence shown here is derived from an EMBL/GenBank/DDBJ whole genome shotgun (WGS) entry which is preliminary data.</text>
</comment>